<dbReference type="Pfam" id="PF10996">
    <property type="entry name" value="Beta-Casp"/>
    <property type="match status" value="1"/>
</dbReference>
<dbReference type="AlphaFoldDB" id="A0A2M7VAR1"/>
<dbReference type="GO" id="GO:0004521">
    <property type="term" value="F:RNA endonuclease activity"/>
    <property type="evidence" value="ECO:0007669"/>
    <property type="project" value="TreeGrafter"/>
</dbReference>
<protein>
    <submittedName>
        <fullName evidence="4">MBL fold metallo-hydrolase</fullName>
    </submittedName>
</protein>
<dbReference type="Gene3D" id="3.60.15.10">
    <property type="entry name" value="Ribonuclease Z/Hydroxyacylglutathione hydrolase-like"/>
    <property type="match status" value="1"/>
</dbReference>
<dbReference type="Proteomes" id="UP000231453">
    <property type="component" value="Unassembled WGS sequence"/>
</dbReference>
<proteinExistence type="predicted"/>
<dbReference type="Pfam" id="PF07521">
    <property type="entry name" value="RMMBL"/>
    <property type="match status" value="1"/>
</dbReference>
<comment type="caution">
    <text evidence="4">The sequence shown here is derived from an EMBL/GenBank/DDBJ whole genome shotgun (WGS) entry which is preliminary data.</text>
</comment>
<organism evidence="4 5">
    <name type="scientific">Candidatus Magasanikbacteria bacterium CG_4_10_14_0_2_um_filter_33_14</name>
    <dbReference type="NCBI Taxonomy" id="1974636"/>
    <lineage>
        <taxon>Bacteria</taxon>
        <taxon>Candidatus Magasanikiibacteriota</taxon>
    </lineage>
</organism>
<dbReference type="Pfam" id="PF00753">
    <property type="entry name" value="Lactamase_B"/>
    <property type="match status" value="1"/>
</dbReference>
<dbReference type="PANTHER" id="PTHR11203:SF37">
    <property type="entry name" value="INTEGRATOR COMPLEX SUBUNIT 11"/>
    <property type="match status" value="1"/>
</dbReference>
<dbReference type="CDD" id="cd16295">
    <property type="entry name" value="TTHA0252-CPSF-like_MBL-fold"/>
    <property type="match status" value="1"/>
</dbReference>
<gene>
    <name evidence="4" type="ORF">COX80_02690</name>
</gene>
<dbReference type="SMART" id="SM00849">
    <property type="entry name" value="Lactamase_B"/>
    <property type="match status" value="1"/>
</dbReference>
<dbReference type="InterPro" id="IPR022712">
    <property type="entry name" value="Beta_Casp"/>
</dbReference>
<dbReference type="EMBL" id="PFPL01000039">
    <property type="protein sequence ID" value="PIZ95974.1"/>
    <property type="molecule type" value="Genomic_DNA"/>
</dbReference>
<dbReference type="GO" id="GO:0016787">
    <property type="term" value="F:hydrolase activity"/>
    <property type="evidence" value="ECO:0007669"/>
    <property type="project" value="UniProtKB-KW"/>
</dbReference>
<dbReference type="InterPro" id="IPR001279">
    <property type="entry name" value="Metallo-B-lactamas"/>
</dbReference>
<dbReference type="SUPFAM" id="SSF56281">
    <property type="entry name" value="Metallo-hydrolase/oxidoreductase"/>
    <property type="match status" value="1"/>
</dbReference>
<evidence type="ECO:0000259" key="3">
    <source>
        <dbReference type="SMART" id="SM01027"/>
    </source>
</evidence>
<evidence type="ECO:0000313" key="5">
    <source>
        <dbReference type="Proteomes" id="UP000231453"/>
    </source>
</evidence>
<dbReference type="InterPro" id="IPR050698">
    <property type="entry name" value="MBL"/>
</dbReference>
<reference evidence="5" key="1">
    <citation type="submission" date="2017-09" db="EMBL/GenBank/DDBJ databases">
        <title>Depth-based differentiation of microbial function through sediment-hosted aquifers and enrichment of novel symbionts in the deep terrestrial subsurface.</title>
        <authorList>
            <person name="Probst A.J."/>
            <person name="Ladd B."/>
            <person name="Jarett J.K."/>
            <person name="Geller-Mcgrath D.E."/>
            <person name="Sieber C.M.K."/>
            <person name="Emerson J.B."/>
            <person name="Anantharaman K."/>
            <person name="Thomas B.C."/>
            <person name="Malmstrom R."/>
            <person name="Stieglmeier M."/>
            <person name="Klingl A."/>
            <person name="Woyke T."/>
            <person name="Ryan C.M."/>
            <person name="Banfield J.F."/>
        </authorList>
    </citation>
    <scope>NUCLEOTIDE SEQUENCE [LARGE SCALE GENOMIC DNA]</scope>
</reference>
<accession>A0A2M7VAR1</accession>
<evidence type="ECO:0000313" key="4">
    <source>
        <dbReference type="EMBL" id="PIZ95974.1"/>
    </source>
</evidence>
<dbReference type="InterPro" id="IPR036866">
    <property type="entry name" value="RibonucZ/Hydroxyglut_hydro"/>
</dbReference>
<evidence type="ECO:0000259" key="2">
    <source>
        <dbReference type="SMART" id="SM00849"/>
    </source>
</evidence>
<sequence length="452" mass="50141">MNIHFSGADEGVTGSCHLLDTGKMKILIDCGMFQGGDFNEGRNHDIFPFDPKEIDVLLVTHGHLDHIGRIPKLIKEGFAGKIYSTKGTRDIMPLIWYDAYNIMFYNHRKFGLPVLYEETDIASAQAMCHGVNYHEEIDLGNGAKAMWKDAGHIFGSAFIEVSVDGKKFAFSGDIGNENVPILQDTERLSDDVDIVICESTYGDRIHEDSATRKGIIAGLISEGVKRGGTIMVPAFSLERTQELLYELNELSEYDHTLPKVPIFLDSPLAIDATKVYEKYPEYYDDEAQKLHLSGDDFFKFPQLQVTYSKRESQKINHIPGPKMVIAGAGMMNGGRILHHAVRYLGDSNATLIIVGYQAKGTLGRKLYDGDKHVKVMSEEIDVKCTVKAIGALSAHGDQAKLLKWLGTGKKVSKVFCVHGEGSALSVFAGKIKSDLKRESYVPKYDEVVEIKA</sequence>
<dbReference type="PANTHER" id="PTHR11203">
    <property type="entry name" value="CLEAVAGE AND POLYADENYLATION SPECIFICITY FACTOR FAMILY MEMBER"/>
    <property type="match status" value="1"/>
</dbReference>
<keyword evidence="1 4" id="KW-0378">Hydrolase</keyword>
<dbReference type="InterPro" id="IPR011108">
    <property type="entry name" value="RMMBL"/>
</dbReference>
<feature type="domain" description="Metallo-beta-lactamase" evidence="2">
    <location>
        <begin position="13"/>
        <end position="219"/>
    </location>
</feature>
<dbReference type="SMART" id="SM01027">
    <property type="entry name" value="Beta-Casp"/>
    <property type="match status" value="1"/>
</dbReference>
<dbReference type="Gene3D" id="3.40.50.10890">
    <property type="match status" value="1"/>
</dbReference>
<evidence type="ECO:0000256" key="1">
    <source>
        <dbReference type="ARBA" id="ARBA00022801"/>
    </source>
</evidence>
<name>A0A2M7VAR1_9BACT</name>
<feature type="domain" description="Beta-Casp" evidence="3">
    <location>
        <begin position="240"/>
        <end position="366"/>
    </location>
</feature>